<protein>
    <submittedName>
        <fullName evidence="1">Uncharacterized protein</fullName>
    </submittedName>
</protein>
<sequence>MKIGCWIGWVGRPMDFAFPGLCSRLQFGTGKRRWREDSRVLIYCGTAAVQHLSFACPCLVEFGVGIHSLASAVGL</sequence>
<keyword evidence="2" id="KW-1185">Reference proteome</keyword>
<reference evidence="1" key="1">
    <citation type="journal article" date="2020" name="Stud. Mycol.">
        <title>101 Dothideomycetes genomes: a test case for predicting lifestyles and emergence of pathogens.</title>
        <authorList>
            <person name="Haridas S."/>
            <person name="Albert R."/>
            <person name="Binder M."/>
            <person name="Bloem J."/>
            <person name="Labutti K."/>
            <person name="Salamov A."/>
            <person name="Andreopoulos B."/>
            <person name="Baker S."/>
            <person name="Barry K."/>
            <person name="Bills G."/>
            <person name="Bluhm B."/>
            <person name="Cannon C."/>
            <person name="Castanera R."/>
            <person name="Culley D."/>
            <person name="Daum C."/>
            <person name="Ezra D."/>
            <person name="Gonzalez J."/>
            <person name="Henrissat B."/>
            <person name="Kuo A."/>
            <person name="Liang C."/>
            <person name="Lipzen A."/>
            <person name="Lutzoni F."/>
            <person name="Magnuson J."/>
            <person name="Mondo S."/>
            <person name="Nolan M."/>
            <person name="Ohm R."/>
            <person name="Pangilinan J."/>
            <person name="Park H.-J."/>
            <person name="Ramirez L."/>
            <person name="Alfaro M."/>
            <person name="Sun H."/>
            <person name="Tritt A."/>
            <person name="Yoshinaga Y."/>
            <person name="Zwiers L.-H."/>
            <person name="Turgeon B."/>
            <person name="Goodwin S."/>
            <person name="Spatafora J."/>
            <person name="Crous P."/>
            <person name="Grigoriev I."/>
        </authorList>
    </citation>
    <scope>NUCLEOTIDE SEQUENCE</scope>
    <source>
        <strain evidence="1">CBS 109.77</strain>
    </source>
</reference>
<proteinExistence type="predicted"/>
<organism evidence="1 2">
    <name type="scientific">Melanomma pulvis-pyrius CBS 109.77</name>
    <dbReference type="NCBI Taxonomy" id="1314802"/>
    <lineage>
        <taxon>Eukaryota</taxon>
        <taxon>Fungi</taxon>
        <taxon>Dikarya</taxon>
        <taxon>Ascomycota</taxon>
        <taxon>Pezizomycotina</taxon>
        <taxon>Dothideomycetes</taxon>
        <taxon>Pleosporomycetidae</taxon>
        <taxon>Pleosporales</taxon>
        <taxon>Melanommataceae</taxon>
        <taxon>Melanomma</taxon>
    </lineage>
</organism>
<dbReference type="Proteomes" id="UP000799757">
    <property type="component" value="Unassembled WGS sequence"/>
</dbReference>
<dbReference type="AlphaFoldDB" id="A0A6A6XM40"/>
<accession>A0A6A6XM40</accession>
<evidence type="ECO:0000313" key="2">
    <source>
        <dbReference type="Proteomes" id="UP000799757"/>
    </source>
</evidence>
<evidence type="ECO:0000313" key="1">
    <source>
        <dbReference type="EMBL" id="KAF2797248.1"/>
    </source>
</evidence>
<gene>
    <name evidence="1" type="ORF">K505DRAFT_146829</name>
</gene>
<dbReference type="EMBL" id="MU001811">
    <property type="protein sequence ID" value="KAF2797248.1"/>
    <property type="molecule type" value="Genomic_DNA"/>
</dbReference>
<name>A0A6A6XM40_9PLEO</name>